<gene>
    <name evidence="1" type="ORF">NCER_100521</name>
</gene>
<dbReference type="VEuPathDB" id="MicrosporidiaDB:NCER_100521"/>
<dbReference type="EMBL" id="ACOL01000028">
    <property type="protein sequence ID" value="EEQ82727.1"/>
    <property type="molecule type" value="Genomic_DNA"/>
</dbReference>
<evidence type="ECO:0000313" key="2">
    <source>
        <dbReference type="Proteomes" id="UP000009082"/>
    </source>
</evidence>
<dbReference type="OMA" id="MHRINLY"/>
<dbReference type="InParanoid" id="C4V7T2"/>
<organism evidence="2">
    <name type="scientific">Vairimorpha ceranae (strain BRL01)</name>
    <name type="common">Microsporidian parasite</name>
    <name type="synonym">Nosema ceranae</name>
    <dbReference type="NCBI Taxonomy" id="578460"/>
    <lineage>
        <taxon>Eukaryota</taxon>
        <taxon>Fungi</taxon>
        <taxon>Fungi incertae sedis</taxon>
        <taxon>Microsporidia</taxon>
        <taxon>Nosematidae</taxon>
        <taxon>Vairimorpha</taxon>
    </lineage>
</organism>
<dbReference type="KEGG" id="nce:NCER_100521"/>
<sequence length="403" mass="48352">MSRFFSDLEEEKKEIKKKFNVIEKQTEKISKKDKLQIEFDNRVNELFKNPKNVKKFVSDLKKYENVNVSESAEKILFNEKIYQKSNKVLIDKFLKRTIEDTIVKEDRSNNKIEVKRQNEGEVYEGILNISDKNERVLQLNNFCKVVEDINLKVNVLINLLSIYAKDKDLENTYIILSDLLNFYDNKKTKLFLDNSVDMYLDLFKEDVSIYKNILQRMKNINTNVYERRLLDLDFSDLKYTDSKYLDFKLIWLVKNNKFEESKIVLENIDFTVKHDNIFYKNLGEFANLMFINKAYLEAYTCFEYLYTKREQTEEIKKNFYILCVLLNKRIQETAFFQEFLTDFKSFGSNTFALKSKGVYFEIFRSFYLLHNYDVEGVYNILHEIKNIFDDREIIENCALELLA</sequence>
<accession>C4V7T2</accession>
<evidence type="ECO:0000313" key="1">
    <source>
        <dbReference type="EMBL" id="EEQ82727.1"/>
    </source>
</evidence>
<dbReference type="AlphaFoldDB" id="C4V7T2"/>
<dbReference type="Proteomes" id="UP000009082">
    <property type="component" value="Unassembled WGS sequence"/>
</dbReference>
<dbReference type="HOGENOM" id="CLU_683515_0_0_1"/>
<proteinExistence type="predicted"/>
<protein>
    <submittedName>
        <fullName evidence="1">Uncharacterized protein</fullName>
    </submittedName>
</protein>
<reference evidence="2" key="1">
    <citation type="journal article" date="2009" name="PLoS Pathog.">
        <title>Genomic analyses of the microsporidian Nosema ceranae, an emergent pathogen of honey bees.</title>
        <authorList>
            <person name="Cornman R.S."/>
            <person name="Chen Y.P."/>
            <person name="Schatz M.C."/>
            <person name="Street C."/>
            <person name="Zhao Y."/>
            <person name="Desany B."/>
            <person name="Egholm M."/>
            <person name="Hutchison S."/>
            <person name="Pettis J.S."/>
            <person name="Lipkin W.I."/>
            <person name="Evans J.D."/>
        </authorList>
    </citation>
    <scope>NUCLEOTIDE SEQUENCE [LARGE SCALE GENOMIC DNA]</scope>
    <source>
        <strain evidence="2">BRL01</strain>
    </source>
</reference>
<name>C4V7T2_VAIC1</name>